<proteinExistence type="inferred from homology"/>
<evidence type="ECO:0000313" key="5">
    <source>
        <dbReference type="EMBL" id="GAA4841404.1"/>
    </source>
</evidence>
<dbReference type="InterPro" id="IPR051052">
    <property type="entry name" value="Diverse_substrate_MTase"/>
</dbReference>
<evidence type="ECO:0000259" key="4">
    <source>
        <dbReference type="Pfam" id="PF08241"/>
    </source>
</evidence>
<evidence type="ECO:0000256" key="1">
    <source>
        <dbReference type="ARBA" id="ARBA00008361"/>
    </source>
</evidence>
<feature type="domain" description="Methyltransferase type 11" evidence="4">
    <location>
        <begin position="38"/>
        <end position="126"/>
    </location>
</feature>
<comment type="caution">
    <text evidence="5">The sequence shown here is derived from an EMBL/GenBank/DDBJ whole genome shotgun (WGS) entry which is preliminary data.</text>
</comment>
<keyword evidence="2 5" id="KW-0489">Methyltransferase</keyword>
<evidence type="ECO:0000313" key="6">
    <source>
        <dbReference type="Proteomes" id="UP001500298"/>
    </source>
</evidence>
<protein>
    <submittedName>
        <fullName evidence="5">Class I SAM-dependent methyltransferase</fullName>
    </submittedName>
</protein>
<evidence type="ECO:0000256" key="2">
    <source>
        <dbReference type="ARBA" id="ARBA00022603"/>
    </source>
</evidence>
<dbReference type="EMBL" id="BAABJX010000043">
    <property type="protein sequence ID" value="GAA4841404.1"/>
    <property type="molecule type" value="Genomic_DNA"/>
</dbReference>
<evidence type="ECO:0000256" key="3">
    <source>
        <dbReference type="ARBA" id="ARBA00022679"/>
    </source>
</evidence>
<dbReference type="InterPro" id="IPR029063">
    <property type="entry name" value="SAM-dependent_MTases_sf"/>
</dbReference>
<keyword evidence="6" id="KW-1185">Reference proteome</keyword>
<reference evidence="6" key="1">
    <citation type="journal article" date="2019" name="Int. J. Syst. Evol. Microbiol.">
        <title>The Global Catalogue of Microorganisms (GCM) 10K type strain sequencing project: providing services to taxonomists for standard genome sequencing and annotation.</title>
        <authorList>
            <consortium name="The Broad Institute Genomics Platform"/>
            <consortium name="The Broad Institute Genome Sequencing Center for Infectious Disease"/>
            <person name="Wu L."/>
            <person name="Ma J."/>
        </authorList>
    </citation>
    <scope>NUCLEOTIDE SEQUENCE [LARGE SCALE GENOMIC DNA]</scope>
    <source>
        <strain evidence="6">JCM 18326</strain>
    </source>
</reference>
<sequence length="246" mass="28509">MSDHFSKISSAYHKYRPVYPNTFFEFLFDQVKNTDLALDCGTGNGQVAQFLAERFDKVYATDISLDQLSIADYNRKVEYLQFPAEDLPFADDVFDLVAVGQAAHWFDLEKFYSEVKRVCKNGALIAIFGYGDLEINQEDLNSLYKGFRESVKDNFPKEEEWVQKKYEGIPFPFEEISIEEEFSISSLWDIEHLSGYISTWPGIQNIITDKTNPLNAFKELFQQTQGGKQDFRVTFPMFVKIGRIEK</sequence>
<comment type="similarity">
    <text evidence="1">Belongs to the methyltransferase superfamily.</text>
</comment>
<dbReference type="SUPFAM" id="SSF53335">
    <property type="entry name" value="S-adenosyl-L-methionine-dependent methyltransferases"/>
    <property type="match status" value="1"/>
</dbReference>
<keyword evidence="3" id="KW-0808">Transferase</keyword>
<dbReference type="GO" id="GO:0032259">
    <property type="term" value="P:methylation"/>
    <property type="evidence" value="ECO:0007669"/>
    <property type="project" value="UniProtKB-KW"/>
</dbReference>
<dbReference type="Gene3D" id="3.40.50.150">
    <property type="entry name" value="Vaccinia Virus protein VP39"/>
    <property type="match status" value="1"/>
</dbReference>
<dbReference type="InterPro" id="IPR013216">
    <property type="entry name" value="Methyltransf_11"/>
</dbReference>
<dbReference type="CDD" id="cd02440">
    <property type="entry name" value="AdoMet_MTases"/>
    <property type="match status" value="1"/>
</dbReference>
<gene>
    <name evidence="5" type="ORF">GCM10023331_28020</name>
</gene>
<dbReference type="GO" id="GO:0008168">
    <property type="term" value="F:methyltransferase activity"/>
    <property type="evidence" value="ECO:0007669"/>
    <property type="project" value="UniProtKB-KW"/>
</dbReference>
<dbReference type="RefSeq" id="WP_345372838.1">
    <property type="nucleotide sequence ID" value="NZ_BAABJX010000043.1"/>
</dbReference>
<dbReference type="PANTHER" id="PTHR44942:SF4">
    <property type="entry name" value="METHYLTRANSFERASE TYPE 11 DOMAIN-CONTAINING PROTEIN"/>
    <property type="match status" value="1"/>
</dbReference>
<dbReference type="Proteomes" id="UP001500298">
    <property type="component" value="Unassembled WGS sequence"/>
</dbReference>
<dbReference type="Pfam" id="PF08241">
    <property type="entry name" value="Methyltransf_11"/>
    <property type="match status" value="1"/>
</dbReference>
<accession>A0ABP9DH20</accession>
<name>A0ABP9DH20_9BACT</name>
<organism evidence="5 6">
    <name type="scientific">Algivirga pacifica</name>
    <dbReference type="NCBI Taxonomy" id="1162670"/>
    <lineage>
        <taxon>Bacteria</taxon>
        <taxon>Pseudomonadati</taxon>
        <taxon>Bacteroidota</taxon>
        <taxon>Cytophagia</taxon>
        <taxon>Cytophagales</taxon>
        <taxon>Flammeovirgaceae</taxon>
        <taxon>Algivirga</taxon>
    </lineage>
</organism>
<dbReference type="PANTHER" id="PTHR44942">
    <property type="entry name" value="METHYLTRANSF_11 DOMAIN-CONTAINING PROTEIN"/>
    <property type="match status" value="1"/>
</dbReference>